<organism evidence="2 3">
    <name type="scientific">Saccharothrix saharensis</name>
    <dbReference type="NCBI Taxonomy" id="571190"/>
    <lineage>
        <taxon>Bacteria</taxon>
        <taxon>Bacillati</taxon>
        <taxon>Actinomycetota</taxon>
        <taxon>Actinomycetes</taxon>
        <taxon>Pseudonocardiales</taxon>
        <taxon>Pseudonocardiaceae</taxon>
        <taxon>Saccharothrix</taxon>
    </lineage>
</organism>
<dbReference type="Proteomes" id="UP000316628">
    <property type="component" value="Unassembled WGS sequence"/>
</dbReference>
<reference evidence="2 3" key="1">
    <citation type="submission" date="2019-06" db="EMBL/GenBank/DDBJ databases">
        <title>Sequencing the genomes of 1000 actinobacteria strains.</title>
        <authorList>
            <person name="Klenk H.-P."/>
        </authorList>
    </citation>
    <scope>NUCLEOTIDE SEQUENCE [LARGE SCALE GENOMIC DNA]</scope>
    <source>
        <strain evidence="2 3">DSM 45456</strain>
    </source>
</reference>
<dbReference type="Pfam" id="PF05133">
    <property type="entry name" value="SPP1_portal"/>
    <property type="match status" value="1"/>
</dbReference>
<name>A0A543JKE4_9PSEU</name>
<dbReference type="RefSeq" id="WP_246108003.1">
    <property type="nucleotide sequence ID" value="NZ_VFPP01000001.1"/>
</dbReference>
<dbReference type="AlphaFoldDB" id="A0A543JKE4"/>
<evidence type="ECO:0000256" key="1">
    <source>
        <dbReference type="SAM" id="MobiDB-lite"/>
    </source>
</evidence>
<protein>
    <submittedName>
        <fullName evidence="2">SPP1 Gp6-like portal protein</fullName>
    </submittedName>
</protein>
<dbReference type="InterPro" id="IPR021145">
    <property type="entry name" value="Portal_protein_SPP1_Gp6-like"/>
</dbReference>
<gene>
    <name evidence="2" type="ORF">FHX81_5659</name>
</gene>
<comment type="caution">
    <text evidence="2">The sequence shown here is derived from an EMBL/GenBank/DDBJ whole genome shotgun (WGS) entry which is preliminary data.</text>
</comment>
<evidence type="ECO:0000313" key="3">
    <source>
        <dbReference type="Proteomes" id="UP000316628"/>
    </source>
</evidence>
<keyword evidence="3" id="KW-1185">Reference proteome</keyword>
<proteinExistence type="predicted"/>
<evidence type="ECO:0000313" key="2">
    <source>
        <dbReference type="EMBL" id="TQM83241.1"/>
    </source>
</evidence>
<dbReference type="EMBL" id="VFPP01000001">
    <property type="protein sequence ID" value="TQM83241.1"/>
    <property type="molecule type" value="Genomic_DNA"/>
</dbReference>
<feature type="region of interest" description="Disordered" evidence="1">
    <location>
        <begin position="457"/>
        <end position="497"/>
    </location>
</feature>
<sequence length="517" mass="57341">MISTKNTLTPTRWVARLARLHNAQLPELELLDSYYEGEQSLSYMHPELIRRLDGRVRQVVINWAQLVVDSLDERLDLTGFRLGGQQAADADLWRIWQANRLDLHAEQAHVDALALGRAFAIVGTDEDRPNTPLVTVESPLDVHVDLDPRTRRVRAALKRQFSDDAEDGSTEAWATLYLPDETIWYSSEDGGGTWTEDQRDEHGMGAVPVVPIVNRPRTRRRRSAPPRLGRSELAAVLPLSDAASKIATDMMISAEFHAMPRRYALGFDKEDFVDANGRPLSPWEAVAGVLWASPKSPKDDGVSVGQFPEADLANFHATLNALARLVASLTGLPPHFLGYATENPASADGIRSSESRHIKRAERRQRSFGDGWEEVMRTVLRVRDGRVPDEALRMEAQWVDAATPTFAAQADGVVKLFSADRLLPRRASRRALGYSDTQIREMEAEDAEAYSRAVGDQAEDFGPKPLPVPFDQADDEPDEPGFGRVPAPRRRAPVQLGPAATVPPLAVQFREPALAGR</sequence>
<accession>A0A543JKE4</accession>